<dbReference type="Pfam" id="PF26346">
    <property type="entry name" value="Plectin_PPL"/>
    <property type="match status" value="1"/>
</dbReference>
<organism evidence="17">
    <name type="scientific">Cyprideis torosa</name>
    <dbReference type="NCBI Taxonomy" id="163714"/>
    <lineage>
        <taxon>Eukaryota</taxon>
        <taxon>Metazoa</taxon>
        <taxon>Ecdysozoa</taxon>
        <taxon>Arthropoda</taxon>
        <taxon>Crustacea</taxon>
        <taxon>Oligostraca</taxon>
        <taxon>Ostracoda</taxon>
        <taxon>Podocopa</taxon>
        <taxon>Podocopida</taxon>
        <taxon>Cytherocopina</taxon>
        <taxon>Cytheroidea</taxon>
        <taxon>Cytherideidae</taxon>
        <taxon>Cyprideis</taxon>
    </lineage>
</organism>
<dbReference type="PROSITE" id="PS00108">
    <property type="entry name" value="PROTEIN_KINASE_ST"/>
    <property type="match status" value="1"/>
</dbReference>
<dbReference type="PROSITE" id="PS50011">
    <property type="entry name" value="PROTEIN_KINASE_DOM"/>
    <property type="match status" value="1"/>
</dbReference>
<dbReference type="Gene3D" id="3.30.60.20">
    <property type="match status" value="2"/>
</dbReference>
<dbReference type="CDD" id="cd20809">
    <property type="entry name" value="C1_MRCK"/>
    <property type="match status" value="1"/>
</dbReference>
<feature type="compositionally biased region" description="Polar residues" evidence="16">
    <location>
        <begin position="1790"/>
        <end position="1814"/>
    </location>
</feature>
<dbReference type="SUPFAM" id="SSF57889">
    <property type="entry name" value="Cysteine-rich domain"/>
    <property type="match status" value="2"/>
</dbReference>
<keyword evidence="3" id="KW-0723">Serine/threonine-protein kinase</keyword>
<evidence type="ECO:0000256" key="8">
    <source>
        <dbReference type="ARBA" id="ARBA00022771"/>
    </source>
</evidence>
<dbReference type="PROSITE" id="PS00107">
    <property type="entry name" value="PROTEIN_KINASE_ATP"/>
    <property type="match status" value="1"/>
</dbReference>
<dbReference type="InterPro" id="IPR031597">
    <property type="entry name" value="KELK"/>
</dbReference>
<dbReference type="EC" id="2.7.11.1" evidence="2"/>
<dbReference type="SUPFAM" id="SSF56112">
    <property type="entry name" value="Protein kinase-like (PK-like)"/>
    <property type="match status" value="1"/>
</dbReference>
<dbReference type="InterPro" id="IPR000719">
    <property type="entry name" value="Prot_kinase_dom"/>
</dbReference>
<protein>
    <recommendedName>
        <fullName evidence="2">non-specific serine/threonine protein kinase</fullName>
        <ecNumber evidence="2">2.7.11.1</ecNumber>
    </recommendedName>
</protein>
<comment type="catalytic activity">
    <reaction evidence="14">
        <text>L-seryl-[protein] + ATP = O-phospho-L-seryl-[protein] + ADP + H(+)</text>
        <dbReference type="Rhea" id="RHEA:17989"/>
        <dbReference type="Rhea" id="RHEA-COMP:9863"/>
        <dbReference type="Rhea" id="RHEA-COMP:11604"/>
        <dbReference type="ChEBI" id="CHEBI:15378"/>
        <dbReference type="ChEBI" id="CHEBI:29999"/>
        <dbReference type="ChEBI" id="CHEBI:30616"/>
        <dbReference type="ChEBI" id="CHEBI:83421"/>
        <dbReference type="ChEBI" id="CHEBI:456216"/>
        <dbReference type="EC" id="2.7.11.1"/>
    </reaction>
</comment>
<dbReference type="SMART" id="SM00036">
    <property type="entry name" value="CNH"/>
    <property type="match status" value="1"/>
</dbReference>
<dbReference type="SUPFAM" id="SSF50729">
    <property type="entry name" value="PH domain-like"/>
    <property type="match status" value="1"/>
</dbReference>
<dbReference type="InterPro" id="IPR050839">
    <property type="entry name" value="Rho-assoc_Ser/Thr_Kinase"/>
</dbReference>
<dbReference type="GO" id="GO:0005524">
    <property type="term" value="F:ATP binding"/>
    <property type="evidence" value="ECO:0007669"/>
    <property type="project" value="UniProtKB-UniRule"/>
</dbReference>
<dbReference type="SMART" id="SM00109">
    <property type="entry name" value="C1"/>
    <property type="match status" value="1"/>
</dbReference>
<evidence type="ECO:0000256" key="1">
    <source>
        <dbReference type="ARBA" id="ARBA00005719"/>
    </source>
</evidence>
<dbReference type="Pfam" id="PF00069">
    <property type="entry name" value="Pkinase"/>
    <property type="match status" value="1"/>
</dbReference>
<dbReference type="GO" id="GO:0008270">
    <property type="term" value="F:zinc ion binding"/>
    <property type="evidence" value="ECO:0007669"/>
    <property type="project" value="UniProtKB-KW"/>
</dbReference>
<keyword evidence="9" id="KW-0418">Kinase</keyword>
<dbReference type="InterPro" id="IPR002219">
    <property type="entry name" value="PKC_DAG/PE"/>
</dbReference>
<dbReference type="FunFam" id="3.30.200.20:FF:001055">
    <property type="entry name" value="Serine/threonine-protein kinase MRCK beta"/>
    <property type="match status" value="1"/>
</dbReference>
<feature type="coiled-coil region" evidence="15">
    <location>
        <begin position="882"/>
        <end position="979"/>
    </location>
</feature>
<dbReference type="CDD" id="cd01243">
    <property type="entry name" value="PH_MRCK"/>
    <property type="match status" value="1"/>
</dbReference>
<evidence type="ECO:0000256" key="15">
    <source>
        <dbReference type="SAM" id="Coils"/>
    </source>
</evidence>
<dbReference type="FunFam" id="1.10.510.10:FF:000014">
    <property type="entry name" value="Non-specific serine/threonine protein kinase"/>
    <property type="match status" value="1"/>
</dbReference>
<keyword evidence="8" id="KW-0863">Zinc-finger</keyword>
<dbReference type="CDD" id="cd00132">
    <property type="entry name" value="CRIB"/>
    <property type="match status" value="1"/>
</dbReference>
<evidence type="ECO:0000313" key="17">
    <source>
        <dbReference type="EMBL" id="CAD7227885.1"/>
    </source>
</evidence>
<dbReference type="InterPro" id="IPR017441">
    <property type="entry name" value="Protein_kinase_ATP_BS"/>
</dbReference>
<dbReference type="Gene3D" id="1.10.510.10">
    <property type="entry name" value="Transferase(Phosphotransferase) domain 1"/>
    <property type="match status" value="1"/>
</dbReference>
<evidence type="ECO:0000256" key="9">
    <source>
        <dbReference type="ARBA" id="ARBA00022777"/>
    </source>
</evidence>
<feature type="coiled-coil region" evidence="15">
    <location>
        <begin position="747"/>
        <end position="774"/>
    </location>
</feature>
<dbReference type="Gene3D" id="2.30.29.30">
    <property type="entry name" value="Pleckstrin-homology domain (PH domain)/Phosphotyrosine-binding domain (PTB)"/>
    <property type="match status" value="1"/>
</dbReference>
<dbReference type="Pfam" id="PF15796">
    <property type="entry name" value="KELK"/>
    <property type="match status" value="1"/>
</dbReference>
<dbReference type="EMBL" id="OB661293">
    <property type="protein sequence ID" value="CAD7227885.1"/>
    <property type="molecule type" value="Genomic_DNA"/>
</dbReference>
<sequence length="1881" mass="212508">MLTGKTDKLADPRTRLRLLDALTTGAAPQSEDGLSVETLVDVLLVLYDECCNSSLRREKAVSDFIEYVKPAVTRIKSLRLSRDDFELQKVIGRGAFGEVAVVTLKGTNEVFAMKTLNKWEMLKRAETACFKEERDVLVYGDRRWITRLHYAFQDESNLYLVMDYYCGGDLLTLLSKHEDRFPEDMARFYIVEVILAISSIHQMRYVHRDIKPDNVLVDSTGHIRLADFGSCLKMNADGSVTSNRAVGTPDYISPEILRAMEDGQGHYGPECDWWSLGVCLYEMLYGETPFYAESLVETYGKIMNHRNSFQFPPDVEVSEEAKDLMGRFSFTQVNLVNESAHEERLKELAVANGELIKDVQDLTDATGLPVLSGDMVKQFQEEIERLVQKNSELEAQLRIAAAQGEREGKNKELERVLLSLRQEKEDIMKELAEAQEKLVIQGKDLEDAVAQRNSAMAEYSGISDKLSELRTQKQRLSRSIRDKEEELEATLEKMDALRQDIRRAEKLRRDYEGRIEEAVAEAAKERKMRERSEEYANQIEVELEKFKARGGAGGGGVTEEGAVGEGGESELTKLRAELRASDSLRKNLEAEIAVLKERLAEIRSPSSEEQSALVREKELLIEENSHLRSELNVVTEDLNKLKQEKGSMEEEIMDLNEKRDAVNQWEAQISEIIHWVSDEKDARGYLQALASKMTEEIEALKVAGVSSTPTADWRNRRNQKLEKMELLNLQSSLQSEIQAKQAISNELSRTRTELIAVQKDLRETKKRLEEIGRESVSKDVQIQDLQQRIDSGVERPSSQMSFLEQFLKETSTAINPQHVQHRPEELPQSQEYLPRSLPTMHASLPSSTVHSLQRKGHTFKIRSFLAPMKCHHCTSVLVGLQRQGLRAELRASDSLRKNLEAEIAVLKERLAEIRSPSSEEQSALVREKELLIEENSHLRSELNAVTEDLNKLKQEKGSMEEEIMDLNEKRDAVNQWEAQISEIIHWVSDEKDARGYLQALASKMTEEIEALKVAGVSSTPTADWRNRRNQKLEKMELLNLQSSLQSEIQAKQAISNELSRTRTELIAVQKDLRETKKRLEEIGRESVSKDVQIQDLQQRIDSGVERPSSQMSFLEQFLKETSTAINPQHVQHRPEELPQSQEYLPRSLPTMHASLPSSTVHSLQRKGHTFKIRSFLAPMKCHHCTSVLVGLQRQGVVCESCGFVCHVQCKERVPPTCPVPPDQTRRPLGIDPTRGIGTAYEGYVKVPRPGGVKKGWARQFVVVCDFKLFLYELAPERHASPSPCVSNVLDMRDEEFEVSSVREADVIHANKKDIPCIFRVTTSNMDPPGWQTQTLMLAESQSEKTKWVLALNELHRILKRNKLPNRTVFKAKEVVDNSLGILKNTTSGAVIDNERLVVGTEEGLYCVELDRREIGKIGDGKRIQQIEFIHEEQIVVVICGRQRHLRLVPVRALDGEEVEWIKVPDAKNLSCFATGMLRGGAQPTFTICTANKRQILVFEINRTKTRHRKLREITAPAFVQCLSVLSEARLVVGVSSGFHVFNLIQETPSVSLIHHDNPSLDFFNFSPALTAMCCVELPDEEYLMVFSSLAVYVDSLGNKTREAELMFPAPALSVAHSGGYLQVYNESHINVFDVEAGEWIQSLNLKHAAPLSDSGVLVVCTEREMIHIAYLKNIRMPLELVNVPKTDNIPGRPVARRRFSLREPNVRSQRAVDRRSRMISAPSNFNHITHMGPGDGIQLQRLMELPTHLTDADQPTPQGIQRVKSMFHSTSSSATPQPTPVAPGGGPQSLRGTEMTQRSISMTQQMTQRGSFNQGPLHHVPRRSAPPPVPSRGQKDPQDTPLRGSTMDDYLLDTGSSRHSVASNNSSNLSPPPSPHRDQEL</sequence>
<dbReference type="Gene3D" id="1.20.5.340">
    <property type="match status" value="2"/>
</dbReference>
<keyword evidence="11" id="KW-0067">ATP-binding</keyword>
<dbReference type="GO" id="GO:0005737">
    <property type="term" value="C:cytoplasm"/>
    <property type="evidence" value="ECO:0007669"/>
    <property type="project" value="TreeGrafter"/>
</dbReference>
<evidence type="ECO:0000256" key="4">
    <source>
        <dbReference type="ARBA" id="ARBA00022553"/>
    </source>
</evidence>
<dbReference type="InterPro" id="IPR001849">
    <property type="entry name" value="PH_domain"/>
</dbReference>
<keyword evidence="12 15" id="KW-0175">Coiled coil</keyword>
<evidence type="ECO:0000256" key="7">
    <source>
        <dbReference type="ARBA" id="ARBA00022741"/>
    </source>
</evidence>
<evidence type="ECO:0000256" key="5">
    <source>
        <dbReference type="ARBA" id="ARBA00022679"/>
    </source>
</evidence>
<evidence type="ECO:0000256" key="14">
    <source>
        <dbReference type="ARBA" id="ARBA00048679"/>
    </source>
</evidence>
<name>A0A7R8WFC3_9CRUS</name>
<evidence type="ECO:0000256" key="3">
    <source>
        <dbReference type="ARBA" id="ARBA00022527"/>
    </source>
</evidence>
<dbReference type="OrthoDB" id="6764942at2759"/>
<dbReference type="InterPro" id="IPR001180">
    <property type="entry name" value="CNH_dom"/>
</dbReference>
<comment type="similarity">
    <text evidence="1">Belongs to the protein kinase superfamily. AGC Ser/Thr protein kinase family. DMPK subfamily.</text>
</comment>
<dbReference type="PANTHER" id="PTHR22988">
    <property type="entry name" value="MYOTONIC DYSTROPHY S/T KINASE-RELATED"/>
    <property type="match status" value="1"/>
</dbReference>
<evidence type="ECO:0000256" key="10">
    <source>
        <dbReference type="ARBA" id="ARBA00022833"/>
    </source>
</evidence>
<dbReference type="InterPro" id="IPR011993">
    <property type="entry name" value="PH-like_dom_sf"/>
</dbReference>
<feature type="coiled-coil region" evidence="15">
    <location>
        <begin position="1058"/>
        <end position="1085"/>
    </location>
</feature>
<dbReference type="SMART" id="SM00285">
    <property type="entry name" value="PBD"/>
    <property type="match status" value="1"/>
</dbReference>
<feature type="coiled-coil region" evidence="15">
    <location>
        <begin position="466"/>
        <end position="598"/>
    </location>
</feature>
<dbReference type="InterPro" id="IPR008271">
    <property type="entry name" value="Ser/Thr_kinase_AS"/>
</dbReference>
<comment type="catalytic activity">
    <reaction evidence="13">
        <text>L-threonyl-[protein] + ATP = O-phospho-L-threonyl-[protein] + ADP + H(+)</text>
        <dbReference type="Rhea" id="RHEA:46608"/>
        <dbReference type="Rhea" id="RHEA-COMP:11060"/>
        <dbReference type="Rhea" id="RHEA-COMP:11605"/>
        <dbReference type="ChEBI" id="CHEBI:15378"/>
        <dbReference type="ChEBI" id="CHEBI:30013"/>
        <dbReference type="ChEBI" id="CHEBI:30616"/>
        <dbReference type="ChEBI" id="CHEBI:61977"/>
        <dbReference type="ChEBI" id="CHEBI:456216"/>
        <dbReference type="EC" id="2.7.11.1"/>
    </reaction>
</comment>
<dbReference type="SMART" id="SM00233">
    <property type="entry name" value="PH"/>
    <property type="match status" value="1"/>
</dbReference>
<keyword evidence="10" id="KW-0862">Zinc</keyword>
<evidence type="ECO:0000256" key="12">
    <source>
        <dbReference type="ARBA" id="ARBA00023054"/>
    </source>
</evidence>
<dbReference type="PROSITE" id="PS50003">
    <property type="entry name" value="PH_DOMAIN"/>
    <property type="match status" value="1"/>
</dbReference>
<keyword evidence="5" id="KW-0808">Transferase</keyword>
<dbReference type="PROSITE" id="PS50081">
    <property type="entry name" value="ZF_DAG_PE_2"/>
    <property type="match status" value="1"/>
</dbReference>
<dbReference type="InterPro" id="IPR046349">
    <property type="entry name" value="C1-like_sf"/>
</dbReference>
<accession>A0A7R8WFC3</accession>
<proteinExistence type="inferred from homology"/>
<feature type="coiled-coil region" evidence="15">
    <location>
        <begin position="624"/>
        <end position="668"/>
    </location>
</feature>
<feature type="compositionally biased region" description="Low complexity" evidence="16">
    <location>
        <begin position="1857"/>
        <end position="1869"/>
    </location>
</feature>
<evidence type="ECO:0000256" key="6">
    <source>
        <dbReference type="ARBA" id="ARBA00022723"/>
    </source>
</evidence>
<dbReference type="Pfam" id="PF00780">
    <property type="entry name" value="CNH"/>
    <property type="match status" value="1"/>
</dbReference>
<keyword evidence="6" id="KW-0479">Metal-binding</keyword>
<dbReference type="PANTHER" id="PTHR22988:SF66">
    <property type="entry name" value="SERINE_THREONINE-PROTEIN KINASE GENGHIS KHAN"/>
    <property type="match status" value="1"/>
</dbReference>
<dbReference type="InterPro" id="IPR057529">
    <property type="entry name" value="MRCK/ROCK_PH"/>
</dbReference>
<evidence type="ECO:0000256" key="13">
    <source>
        <dbReference type="ARBA" id="ARBA00047899"/>
    </source>
</evidence>
<evidence type="ECO:0000256" key="16">
    <source>
        <dbReference type="SAM" id="MobiDB-lite"/>
    </source>
</evidence>
<evidence type="ECO:0000256" key="11">
    <source>
        <dbReference type="ARBA" id="ARBA00022840"/>
    </source>
</evidence>
<evidence type="ECO:0000256" key="2">
    <source>
        <dbReference type="ARBA" id="ARBA00012513"/>
    </source>
</evidence>
<dbReference type="Pfam" id="PF00130">
    <property type="entry name" value="C1_1"/>
    <property type="match status" value="1"/>
</dbReference>
<dbReference type="GO" id="GO:0004674">
    <property type="term" value="F:protein serine/threonine kinase activity"/>
    <property type="evidence" value="ECO:0007669"/>
    <property type="project" value="UniProtKB-KW"/>
</dbReference>
<dbReference type="GO" id="GO:0031032">
    <property type="term" value="P:actomyosin structure organization"/>
    <property type="evidence" value="ECO:0007669"/>
    <property type="project" value="TreeGrafter"/>
</dbReference>
<dbReference type="GO" id="GO:0005856">
    <property type="term" value="C:cytoskeleton"/>
    <property type="evidence" value="ECO:0007669"/>
    <property type="project" value="TreeGrafter"/>
</dbReference>
<dbReference type="SMART" id="SM00220">
    <property type="entry name" value="S_TKc"/>
    <property type="match status" value="1"/>
</dbReference>
<dbReference type="PROSITE" id="PS50219">
    <property type="entry name" value="CNH"/>
    <property type="match status" value="1"/>
</dbReference>
<keyword evidence="4" id="KW-0597">Phosphoprotein</keyword>
<keyword evidence="7" id="KW-0547">Nucleotide-binding</keyword>
<dbReference type="InterPro" id="IPR000095">
    <property type="entry name" value="CRIB_dom"/>
</dbReference>
<reference evidence="17" key="1">
    <citation type="submission" date="2020-11" db="EMBL/GenBank/DDBJ databases">
        <authorList>
            <person name="Tran Van P."/>
        </authorList>
    </citation>
    <scope>NUCLEOTIDE SEQUENCE</scope>
</reference>
<dbReference type="PROSITE" id="PS50108">
    <property type="entry name" value="CRIB"/>
    <property type="match status" value="1"/>
</dbReference>
<dbReference type="Gene3D" id="3.30.200.20">
    <property type="entry name" value="Phosphorylase Kinase, domain 1"/>
    <property type="match status" value="1"/>
</dbReference>
<feature type="region of interest" description="Disordered" evidence="16">
    <location>
        <begin position="1766"/>
        <end position="1881"/>
    </location>
</feature>
<dbReference type="FunFam" id="2.30.29.30:FF:000032">
    <property type="entry name" value="Non-specific serine/threonine protein kinase"/>
    <property type="match status" value="1"/>
</dbReference>
<feature type="coiled-coil region" evidence="15">
    <location>
        <begin position="376"/>
        <end position="437"/>
    </location>
</feature>
<dbReference type="SUPFAM" id="SSF69322">
    <property type="entry name" value="Tricorn protease domain 2"/>
    <property type="match status" value="1"/>
</dbReference>
<dbReference type="InterPro" id="IPR058847">
    <property type="entry name" value="Plectin_PPL"/>
</dbReference>
<dbReference type="Pfam" id="PF25346">
    <property type="entry name" value="PH_MRCK"/>
    <property type="match status" value="1"/>
</dbReference>
<gene>
    <name evidence="17" type="ORF">CTOB1V02_LOCUS5779</name>
</gene>
<dbReference type="InterPro" id="IPR011009">
    <property type="entry name" value="Kinase-like_dom_sf"/>
</dbReference>
<dbReference type="FunFam" id="3.30.60.20:FF:000005">
    <property type="entry name" value="Non-specific serine/threonine protein kinase"/>
    <property type="match status" value="1"/>
</dbReference>
<dbReference type="PROSITE" id="PS00479">
    <property type="entry name" value="ZF_DAG_PE_1"/>
    <property type="match status" value="1"/>
</dbReference>